<gene>
    <name evidence="1" type="ORF">HNQ46_001976</name>
</gene>
<organism evidence="1 2">
    <name type="scientific">Oribacterium sinus</name>
    <dbReference type="NCBI Taxonomy" id="237576"/>
    <lineage>
        <taxon>Bacteria</taxon>
        <taxon>Bacillati</taxon>
        <taxon>Bacillota</taxon>
        <taxon>Clostridia</taxon>
        <taxon>Lachnospirales</taxon>
        <taxon>Lachnospiraceae</taxon>
        <taxon>Oribacterium</taxon>
    </lineage>
</organism>
<proteinExistence type="predicted"/>
<accession>A0A7W9SHM7</accession>
<dbReference type="EMBL" id="JACHHH010000011">
    <property type="protein sequence ID" value="MBB6041981.1"/>
    <property type="molecule type" value="Genomic_DNA"/>
</dbReference>
<comment type="caution">
    <text evidence="1">The sequence shown here is derived from an EMBL/GenBank/DDBJ whole genome shotgun (WGS) entry which is preliminary data.</text>
</comment>
<name>A0A7W9SHM7_9FIRM</name>
<dbReference type="AlphaFoldDB" id="A0A7W9SHM7"/>
<evidence type="ECO:0000313" key="2">
    <source>
        <dbReference type="Proteomes" id="UP000522163"/>
    </source>
</evidence>
<sequence>MYYENYSYVAKVGTQIMRFATEEEYLEYIAEEQD</sequence>
<evidence type="ECO:0000313" key="1">
    <source>
        <dbReference type="EMBL" id="MBB6041981.1"/>
    </source>
</evidence>
<dbReference type="Proteomes" id="UP000522163">
    <property type="component" value="Unassembled WGS sequence"/>
</dbReference>
<protein>
    <submittedName>
        <fullName evidence="1">Uncharacterized protein</fullName>
    </submittedName>
</protein>
<reference evidence="1 2" key="1">
    <citation type="submission" date="2020-08" db="EMBL/GenBank/DDBJ databases">
        <title>Genomic Encyclopedia of Type Strains, Phase IV (KMG-IV): sequencing the most valuable type-strain genomes for metagenomic binning, comparative biology and taxonomic classification.</title>
        <authorList>
            <person name="Goeker M."/>
        </authorList>
    </citation>
    <scope>NUCLEOTIDE SEQUENCE [LARGE SCALE GENOMIC DNA]</scope>
    <source>
        <strain evidence="1 2">DSM 17245</strain>
    </source>
</reference>